<keyword evidence="2" id="KW-1185">Reference proteome</keyword>
<accession>Q7UYJ3</accession>
<dbReference type="HOGENOM" id="CLU_3172529_0_0_0"/>
<sequence>MPVIDRACRSLRLHWPFGRSPRFPRTIQKGSSRWGTTELQVQTLNNL</sequence>
<dbReference type="AlphaFoldDB" id="Q7UYJ3"/>
<dbReference type="KEGG" id="rba:RB556"/>
<protein>
    <submittedName>
        <fullName evidence="1">Uncharacterized protein</fullName>
    </submittedName>
</protein>
<dbReference type="EMBL" id="BX294133">
    <property type="protein sequence ID" value="CAD71649.1"/>
    <property type="molecule type" value="Genomic_DNA"/>
</dbReference>
<organism evidence="1 2">
    <name type="scientific">Rhodopirellula baltica (strain DSM 10527 / NCIMB 13988 / SH1)</name>
    <dbReference type="NCBI Taxonomy" id="243090"/>
    <lineage>
        <taxon>Bacteria</taxon>
        <taxon>Pseudomonadati</taxon>
        <taxon>Planctomycetota</taxon>
        <taxon>Planctomycetia</taxon>
        <taxon>Pirellulales</taxon>
        <taxon>Pirellulaceae</taxon>
        <taxon>Rhodopirellula</taxon>
    </lineage>
</organism>
<gene>
    <name evidence="1" type="ordered locus">RB556</name>
</gene>
<evidence type="ECO:0000313" key="1">
    <source>
        <dbReference type="EMBL" id="CAD71649.1"/>
    </source>
</evidence>
<dbReference type="Proteomes" id="UP000001025">
    <property type="component" value="Chromosome"/>
</dbReference>
<evidence type="ECO:0000313" key="2">
    <source>
        <dbReference type="Proteomes" id="UP000001025"/>
    </source>
</evidence>
<reference evidence="1 2" key="1">
    <citation type="journal article" date="2003" name="Proc. Natl. Acad. Sci. U.S.A.">
        <title>Complete genome sequence of the marine planctomycete Pirellula sp. strain 1.</title>
        <authorList>
            <person name="Gloeckner F.O."/>
            <person name="Kube M."/>
            <person name="Bauer M."/>
            <person name="Teeling H."/>
            <person name="Lombardot T."/>
            <person name="Ludwig W."/>
            <person name="Gade D."/>
            <person name="Beck A."/>
            <person name="Borzym K."/>
            <person name="Heitmann K."/>
            <person name="Rabus R."/>
            <person name="Schlesner H."/>
            <person name="Amann R."/>
            <person name="Reinhardt R."/>
        </authorList>
    </citation>
    <scope>NUCLEOTIDE SEQUENCE [LARGE SCALE GENOMIC DNA]</scope>
    <source>
        <strain evidence="2">DSM 10527 / NCIMB 13988 / SH1</strain>
    </source>
</reference>
<proteinExistence type="predicted"/>
<dbReference type="InParanoid" id="Q7UYJ3"/>
<name>Q7UYJ3_RHOBA</name>
<dbReference type="EnsemblBacteria" id="CAD71649">
    <property type="protein sequence ID" value="CAD71649"/>
    <property type="gene ID" value="RB556"/>
</dbReference>